<evidence type="ECO:0000313" key="6">
    <source>
        <dbReference type="Proteomes" id="UP000068196"/>
    </source>
</evidence>
<organism evidence="5 6">
    <name type="scientific">Caldimicrobium thiodismutans</name>
    <dbReference type="NCBI Taxonomy" id="1653476"/>
    <lineage>
        <taxon>Bacteria</taxon>
        <taxon>Pseudomonadati</taxon>
        <taxon>Thermodesulfobacteriota</taxon>
        <taxon>Thermodesulfobacteria</taxon>
        <taxon>Thermodesulfobacteriales</taxon>
        <taxon>Thermodesulfobacteriaceae</taxon>
        <taxon>Caldimicrobium</taxon>
    </lineage>
</organism>
<dbReference type="EMBL" id="AP014945">
    <property type="protein sequence ID" value="BAU23802.1"/>
    <property type="molecule type" value="Genomic_DNA"/>
</dbReference>
<accession>A0A0U4W3X4</accession>
<reference evidence="5 6" key="1">
    <citation type="journal article" date="2016" name="Int. J. Syst. Evol. Microbiol.">
        <title>Caldimicrobium thiodismutans sp. nov., a sulfur-disproportionating bacterium isolated from a hot spring, and emended description of the genus Caldimicrobium.</title>
        <authorList>
            <person name="Kojima H."/>
            <person name="Umezawa K."/>
            <person name="Fukui M."/>
        </authorList>
    </citation>
    <scope>NUCLEOTIDE SEQUENCE [LARGE SCALE GENOMIC DNA]</scope>
    <source>
        <strain evidence="5 6">TF1</strain>
    </source>
</reference>
<dbReference type="SUPFAM" id="SSF46785">
    <property type="entry name" value="Winged helix' DNA-binding domain"/>
    <property type="match status" value="2"/>
</dbReference>
<evidence type="ECO:0000256" key="2">
    <source>
        <dbReference type="ARBA" id="ARBA00023125"/>
    </source>
</evidence>
<keyword evidence="6" id="KW-1185">Reference proteome</keyword>
<dbReference type="InterPro" id="IPR036390">
    <property type="entry name" value="WH_DNA-bd_sf"/>
</dbReference>
<dbReference type="PANTHER" id="PTHR33204:SF18">
    <property type="entry name" value="TRANSCRIPTIONAL REGULATORY PROTEIN"/>
    <property type="match status" value="1"/>
</dbReference>
<proteinExistence type="predicted"/>
<feature type="domain" description="HTH hxlR-type" evidence="4">
    <location>
        <begin position="85"/>
        <end position="182"/>
    </location>
</feature>
<evidence type="ECO:0000256" key="1">
    <source>
        <dbReference type="ARBA" id="ARBA00023015"/>
    </source>
</evidence>
<dbReference type="InterPro" id="IPR036388">
    <property type="entry name" value="WH-like_DNA-bd_sf"/>
</dbReference>
<dbReference type="Pfam" id="PF01638">
    <property type="entry name" value="HxlR"/>
    <property type="match status" value="2"/>
</dbReference>
<dbReference type="AlphaFoldDB" id="A0A0U4W3X4"/>
<dbReference type="PANTHER" id="PTHR33204">
    <property type="entry name" value="TRANSCRIPTIONAL REGULATOR, MARR FAMILY"/>
    <property type="match status" value="1"/>
</dbReference>
<evidence type="ECO:0000256" key="3">
    <source>
        <dbReference type="ARBA" id="ARBA00023163"/>
    </source>
</evidence>
<reference evidence="6" key="2">
    <citation type="journal article" date="2016" name="Int. J. Syst. Evol. Microbiol.">
        <title>Caldimicrobium thiodismutans sp. nov., a sulfur-disproportionating bacterium isolated from a hot spring.</title>
        <authorList>
            <person name="Kojima H."/>
            <person name="Umezawa K."/>
            <person name="Fukui M."/>
        </authorList>
    </citation>
    <scope>NUCLEOTIDE SEQUENCE [LARGE SCALE GENOMIC DNA]</scope>
    <source>
        <strain evidence="6">TF1</strain>
    </source>
</reference>
<gene>
    <name evidence="5" type="ORF">THC_1437</name>
</gene>
<name>A0A0U4W3X4_9BACT</name>
<dbReference type="GO" id="GO:0003677">
    <property type="term" value="F:DNA binding"/>
    <property type="evidence" value="ECO:0007669"/>
    <property type="project" value="UniProtKB-KW"/>
</dbReference>
<sequence>MKTLLECKWALQILKYLAEGPKRPSELLRIISGISERILFDRLRALEREGIIYKKSSSGYPLRTLYYLDHGAGLDELISLISKVSENTLFLKVLSSKWMIPILKALKDPAPPKELLIRFRNLSQKVLYENLKVMVEIGLIERKVIPSIPVKVVYQLSREGEKILPALLKAKSIILSTGKRRSPGP</sequence>
<keyword evidence="3" id="KW-0804">Transcription</keyword>
<dbReference type="OrthoDB" id="9800966at2"/>
<evidence type="ECO:0000259" key="4">
    <source>
        <dbReference type="PROSITE" id="PS51118"/>
    </source>
</evidence>
<feature type="domain" description="HTH hxlR-type" evidence="4">
    <location>
        <begin position="1"/>
        <end position="93"/>
    </location>
</feature>
<dbReference type="Proteomes" id="UP000068196">
    <property type="component" value="Chromosome"/>
</dbReference>
<dbReference type="PROSITE" id="PS51118">
    <property type="entry name" value="HTH_HXLR"/>
    <property type="match status" value="2"/>
</dbReference>
<dbReference type="InterPro" id="IPR002577">
    <property type="entry name" value="HTH_HxlR"/>
</dbReference>
<dbReference type="STRING" id="1653476.THC_1437"/>
<dbReference type="Gene3D" id="1.10.10.10">
    <property type="entry name" value="Winged helix-like DNA-binding domain superfamily/Winged helix DNA-binding domain"/>
    <property type="match status" value="2"/>
</dbReference>
<keyword evidence="2" id="KW-0238">DNA-binding</keyword>
<evidence type="ECO:0000313" key="5">
    <source>
        <dbReference type="EMBL" id="BAU23802.1"/>
    </source>
</evidence>
<dbReference type="RefSeq" id="WP_068515382.1">
    <property type="nucleotide sequence ID" value="NZ_AP014945.1"/>
</dbReference>
<protein>
    <submittedName>
        <fullName evidence="5">Transcriptional regulator</fullName>
    </submittedName>
</protein>
<keyword evidence="1" id="KW-0805">Transcription regulation</keyword>
<dbReference type="KEGG" id="cthi:THC_1437"/>